<keyword evidence="3 5" id="KW-1133">Transmembrane helix</keyword>
<dbReference type="Pfam" id="PF02674">
    <property type="entry name" value="Colicin_V"/>
    <property type="match status" value="2"/>
</dbReference>
<dbReference type="AlphaFoldDB" id="A0A8J8MGB1"/>
<protein>
    <submittedName>
        <fullName evidence="6">CvpA family protein</fullName>
    </submittedName>
</protein>
<dbReference type="EMBL" id="CP058649">
    <property type="protein sequence ID" value="QUI20941.1"/>
    <property type="molecule type" value="Genomic_DNA"/>
</dbReference>
<accession>A0A8J8MGB1</accession>
<dbReference type="InterPro" id="IPR003825">
    <property type="entry name" value="Colicin-V_CvpA"/>
</dbReference>
<keyword evidence="2 5" id="KW-0812">Transmembrane</keyword>
<feature type="transmembrane region" description="Helical" evidence="5">
    <location>
        <begin position="122"/>
        <end position="152"/>
    </location>
</feature>
<dbReference type="PANTHER" id="PTHR37306:SF1">
    <property type="entry name" value="COLICIN V PRODUCTION PROTEIN"/>
    <property type="match status" value="1"/>
</dbReference>
<reference evidence="6" key="1">
    <citation type="submission" date="2020-07" db="EMBL/GenBank/DDBJ databases">
        <title>Vallitalea pronyensis genome.</title>
        <authorList>
            <person name="Postec A."/>
        </authorList>
    </citation>
    <scope>NUCLEOTIDE SEQUENCE</scope>
    <source>
        <strain evidence="6">FatNI3</strain>
    </source>
</reference>
<keyword evidence="7" id="KW-1185">Reference proteome</keyword>
<feature type="transmembrane region" description="Helical" evidence="5">
    <location>
        <begin position="173"/>
        <end position="194"/>
    </location>
</feature>
<dbReference type="GO" id="GO:0009403">
    <property type="term" value="P:toxin biosynthetic process"/>
    <property type="evidence" value="ECO:0007669"/>
    <property type="project" value="InterPro"/>
</dbReference>
<keyword evidence="4 5" id="KW-0472">Membrane</keyword>
<dbReference type="GO" id="GO:0016020">
    <property type="term" value="C:membrane"/>
    <property type="evidence" value="ECO:0007669"/>
    <property type="project" value="UniProtKB-SubCell"/>
</dbReference>
<comment type="subcellular location">
    <subcellularLocation>
        <location evidence="1">Membrane</location>
        <topology evidence="1">Multi-pass membrane protein</topology>
    </subcellularLocation>
</comment>
<evidence type="ECO:0000256" key="2">
    <source>
        <dbReference type="ARBA" id="ARBA00022692"/>
    </source>
</evidence>
<evidence type="ECO:0000256" key="5">
    <source>
        <dbReference type="SAM" id="Phobius"/>
    </source>
</evidence>
<dbReference type="Proteomes" id="UP000683246">
    <property type="component" value="Chromosome"/>
</dbReference>
<evidence type="ECO:0000256" key="1">
    <source>
        <dbReference type="ARBA" id="ARBA00004141"/>
    </source>
</evidence>
<evidence type="ECO:0000313" key="7">
    <source>
        <dbReference type="Proteomes" id="UP000683246"/>
    </source>
</evidence>
<sequence>MSWLDIVVIGIIGLNAFISYQRGFIKTLFKFVSLIVSVMVTMYVYPYVSQFLIHQTGVYASIKDGIIRLLKLEGAAETAQTTGDQINFISNLQIPEAFKHILVTNNNSEIYNLLDVSSIGDYIGGMIATLIINIIAFLGVFIIVSILLKVVINLVDLVSKLPVLNQINKLGGLIIGVIIGIVMVWFLSLILSMFSANPGVAKVFETLEVSEVAKFFYDNNLLMKIVTNVSKSIVG</sequence>
<name>A0A8J8MGB1_9FIRM</name>
<dbReference type="RefSeq" id="WP_212696400.1">
    <property type="nucleotide sequence ID" value="NZ_CP058649.1"/>
</dbReference>
<proteinExistence type="predicted"/>
<evidence type="ECO:0000256" key="4">
    <source>
        <dbReference type="ARBA" id="ARBA00023136"/>
    </source>
</evidence>
<gene>
    <name evidence="6" type="ORF">HZI73_00905</name>
</gene>
<evidence type="ECO:0000313" key="6">
    <source>
        <dbReference type="EMBL" id="QUI20941.1"/>
    </source>
</evidence>
<feature type="transmembrane region" description="Helical" evidence="5">
    <location>
        <begin position="31"/>
        <end position="48"/>
    </location>
</feature>
<dbReference type="KEGG" id="vpy:HZI73_00905"/>
<dbReference type="PANTHER" id="PTHR37306">
    <property type="entry name" value="COLICIN V PRODUCTION PROTEIN"/>
    <property type="match status" value="1"/>
</dbReference>
<feature type="transmembrane region" description="Helical" evidence="5">
    <location>
        <begin position="6"/>
        <end position="24"/>
    </location>
</feature>
<evidence type="ECO:0000256" key="3">
    <source>
        <dbReference type="ARBA" id="ARBA00022989"/>
    </source>
</evidence>
<organism evidence="6 7">
    <name type="scientific">Vallitalea pronyensis</name>
    <dbReference type="NCBI Taxonomy" id="1348613"/>
    <lineage>
        <taxon>Bacteria</taxon>
        <taxon>Bacillati</taxon>
        <taxon>Bacillota</taxon>
        <taxon>Clostridia</taxon>
        <taxon>Lachnospirales</taxon>
        <taxon>Vallitaleaceae</taxon>
        <taxon>Vallitalea</taxon>
    </lineage>
</organism>